<dbReference type="STRING" id="1120919.GCA_000429165_03531"/>
<sequence>MKGDGGHGEEERRGGGYAQAVALTGAFVLIAVMFTLTLGNDSLVWSIGMFVAALFLTSL</sequence>
<keyword evidence="3" id="KW-1185">Reference proteome</keyword>
<dbReference type="EMBL" id="BJYF01000058">
    <property type="protein sequence ID" value="GEN61671.1"/>
    <property type="molecule type" value="Genomic_DNA"/>
</dbReference>
<organism evidence="2 3">
    <name type="scientific">Acetobacter nitrogenifigens DSM 23921 = NBRC 105050</name>
    <dbReference type="NCBI Taxonomy" id="1120919"/>
    <lineage>
        <taxon>Bacteria</taxon>
        <taxon>Pseudomonadati</taxon>
        <taxon>Pseudomonadota</taxon>
        <taxon>Alphaproteobacteria</taxon>
        <taxon>Acetobacterales</taxon>
        <taxon>Acetobacteraceae</taxon>
        <taxon>Acetobacter</taxon>
    </lineage>
</organism>
<comment type="caution">
    <text evidence="2">The sequence shown here is derived from an EMBL/GenBank/DDBJ whole genome shotgun (WGS) entry which is preliminary data.</text>
</comment>
<evidence type="ECO:0000313" key="3">
    <source>
        <dbReference type="Proteomes" id="UP000321635"/>
    </source>
</evidence>
<protein>
    <submittedName>
        <fullName evidence="2">Uncharacterized protein</fullName>
    </submittedName>
</protein>
<dbReference type="AlphaFoldDB" id="A0A511XFK1"/>
<name>A0A511XFK1_9PROT</name>
<evidence type="ECO:0000256" key="1">
    <source>
        <dbReference type="SAM" id="Phobius"/>
    </source>
</evidence>
<reference evidence="2 3" key="1">
    <citation type="submission" date="2019-07" db="EMBL/GenBank/DDBJ databases">
        <title>Whole genome shotgun sequence of Acetobacter nitrogenifigens NBRC 105050.</title>
        <authorList>
            <person name="Hosoyama A."/>
            <person name="Uohara A."/>
            <person name="Ohji S."/>
            <person name="Ichikawa N."/>
        </authorList>
    </citation>
    <scope>NUCLEOTIDE SEQUENCE [LARGE SCALE GENOMIC DNA]</scope>
    <source>
        <strain evidence="2 3">NBRC 105050</strain>
    </source>
</reference>
<accession>A0A511XFK1</accession>
<dbReference type="RefSeq" id="WP_026398971.1">
    <property type="nucleotide sequence ID" value="NZ_AUBI01000024.1"/>
</dbReference>
<keyword evidence="1" id="KW-0472">Membrane</keyword>
<evidence type="ECO:0000313" key="2">
    <source>
        <dbReference type="EMBL" id="GEN61671.1"/>
    </source>
</evidence>
<keyword evidence="1" id="KW-0812">Transmembrane</keyword>
<feature type="transmembrane region" description="Helical" evidence="1">
    <location>
        <begin position="16"/>
        <end position="36"/>
    </location>
</feature>
<keyword evidence="1" id="KW-1133">Transmembrane helix</keyword>
<proteinExistence type="predicted"/>
<dbReference type="Proteomes" id="UP000321635">
    <property type="component" value="Unassembled WGS sequence"/>
</dbReference>
<gene>
    <name evidence="2" type="ORF">ANI02nite_35550</name>
</gene>